<dbReference type="RefSeq" id="WP_189001364.1">
    <property type="nucleotide sequence ID" value="NZ_BMOD01000003.1"/>
</dbReference>
<proteinExistence type="predicted"/>
<dbReference type="Proteomes" id="UP000632222">
    <property type="component" value="Unassembled WGS sequence"/>
</dbReference>
<organism evidence="2 3">
    <name type="scientific">Deinococcus roseus</name>
    <dbReference type="NCBI Taxonomy" id="392414"/>
    <lineage>
        <taxon>Bacteria</taxon>
        <taxon>Thermotogati</taxon>
        <taxon>Deinococcota</taxon>
        <taxon>Deinococci</taxon>
        <taxon>Deinococcales</taxon>
        <taxon>Deinococcaceae</taxon>
        <taxon>Deinococcus</taxon>
    </lineage>
</organism>
<dbReference type="InterPro" id="IPR011050">
    <property type="entry name" value="Pectin_lyase_fold/virulence"/>
</dbReference>
<protein>
    <recommendedName>
        <fullName evidence="4">DUF1565 domain-containing protein</fullName>
    </recommendedName>
</protein>
<evidence type="ECO:0000313" key="2">
    <source>
        <dbReference type="EMBL" id="GGJ27452.1"/>
    </source>
</evidence>
<gene>
    <name evidence="2" type="ORF">GCM10008938_11970</name>
</gene>
<evidence type="ECO:0008006" key="4">
    <source>
        <dbReference type="Google" id="ProtNLM"/>
    </source>
</evidence>
<feature type="region of interest" description="Disordered" evidence="1">
    <location>
        <begin position="1621"/>
        <end position="1658"/>
    </location>
</feature>
<comment type="caution">
    <text evidence="2">The sequence shown here is derived from an EMBL/GenBank/DDBJ whole genome shotgun (WGS) entry which is preliminary data.</text>
</comment>
<sequence>MFAPPASKPTTPPTQPNTGGMVEVVFDAIGTQNLSSKINYGESKTAVQKQAAGDLTLLSNGIQLKFLSNGYFDTDGTEVTDADCDYSKGARYLYVTYQVRNANKTGTAYNQANSNLTLVAVDANGSTNGTNAVGALRKFDNTSYTDPTTIANCIKPTHGMVFDPVSGASLRSNSADLQAFEDADLPSAASLGVDEVFNYGYVVRKTASSSDRILTANPGSSSYEGVVTFAVRLPKQTTESNNPYKFSLWFDVFTDSVTRVTESIEEQSSSAVQSRAALLGAGTEVQLLGGSTTSILGYTRRYLCDTRVAGRLTSAAVYLTQGVNIACFTDGRVYVDANTTNTAQNGRSWATAYKTLGDALVAAQGGQVPTEIWLADGVYYPDAGSKGLDRTGTTLSTTSDNAAATFYLEAGYKLYGGFSGNETTLAARNPGTNKTILSGDIDGNDTTSSGVTSSTSGISGSNSQHVVWVQGTAADPVGATTVLDGLTITGGSATSTGADGMGGGLYCDGSGSSNTCSPTLTDLIFKGNAATTAGGALFLNGDAGTTSPTVLRGLFSGNATTGTDTTSSTIGGGAVALSGDTGGVSAARFTNTLFYSNTSHHQGGAILVIGDGSGNVAPTFTNVTLNANTATTAGAGLYNRSATPVFQNAILWNNKVGSNANQVSSMDSALPQFQSSLVQGSGGSSAWDASIGTDLGSNLDQVPAFVNEASNDYRLKTCSPAVDAGDSSLTAQTTDYAGNNRFYNDSNAADSGNAGSQAAVIDLGALERSSTLAGADCTIIRVNPAATGEGSGATWNDGVTSLNDALYLANNTASRKEIWIKAGTYTPMDGTMQLDRYGNGYLASALDRNATFRITAGIKLYGGFAGTETASSQRNASTNPTILSADIDSNDTKTGGVTLTTSGISGSNSYHLLYLVGSAGSPITSSTQISGLTVTGGSSDNSFPNNYGAGFFCYAEYTGNECSPAFTDMKFYGNKAVYGGGAGYLDAFFGGTSSPSFTRVLFSGNATTGTNTSVSSGGGALSIHVTDSGIANPTFTNVVFYKNTSHNHGGGVLTYNRDTALGTINPTYTNVTFTKNTGTVYGGAMYNHYSTATVRNSILAGNSDSTGQFPVYNNNSTPTISYSVVERSITESGTDGGHNVGMAYPYGTPLFTDVGSGDVTLVPCSVATDAGDGSLLAETVDLNGNPRFSTDAGVSDSGNQGGQTAFVDIGAFERQSDSSLCDVIRVDRDATGDGSGSSWKNAMTYLPDALYISRNSGTRKNLWIADGVYWPDTGYWVADTSGNLLGTKDNNTSSTFFVYAGTSLYGGFGGTENALSERNVYNNITVLSADIDQNDTRDSRGITTSYSNISGSNSYHVLFMQGTAAAVTSSTVLSGLTVTAGNASSTSFYNARGGGLFCFAENSGTCSPTIKDVRFVGNSAYYGGGAVYLDMYNRGNSTATFTNVVFSQNTTTNDNQNNRGGGALFIDADTGGTVIPSITNGVFDRNKAALYGGAVHVYSPAANTSSPTFLNATFSGNTAATSGPSLYFFAGTSPKITSSVFWTAAAASGSPIYNNGGGITTSYSLIQNGFSGSTWVTSQGTNGGNNLNLTADPFVGISNPSGTDGLWATSDDGLYLSSGGTGVDSGSNSAVSGVSSDLTGATRTQGGTVDRGAYERTP</sequence>
<feature type="compositionally biased region" description="Low complexity" evidence="1">
    <location>
        <begin position="1624"/>
        <end position="1636"/>
    </location>
</feature>
<name>A0ABQ2CY23_9DEIO</name>
<feature type="region of interest" description="Disordered" evidence="1">
    <location>
        <begin position="436"/>
        <end position="460"/>
    </location>
</feature>
<dbReference type="PANTHER" id="PTHR11319:SF35">
    <property type="entry name" value="OUTER MEMBRANE PROTEIN PMPC-RELATED"/>
    <property type="match status" value="1"/>
</dbReference>
<evidence type="ECO:0000313" key="3">
    <source>
        <dbReference type="Proteomes" id="UP000632222"/>
    </source>
</evidence>
<feature type="compositionally biased region" description="Low complexity" evidence="1">
    <location>
        <begin position="444"/>
        <end position="460"/>
    </location>
</feature>
<feature type="compositionally biased region" description="Polar residues" evidence="1">
    <location>
        <begin position="1637"/>
        <end position="1647"/>
    </location>
</feature>
<accession>A0ABQ2CY23</accession>
<evidence type="ECO:0000256" key="1">
    <source>
        <dbReference type="SAM" id="MobiDB-lite"/>
    </source>
</evidence>
<dbReference type="EMBL" id="BMOD01000003">
    <property type="protein sequence ID" value="GGJ27452.1"/>
    <property type="molecule type" value="Genomic_DNA"/>
</dbReference>
<keyword evidence="3" id="KW-1185">Reference proteome</keyword>
<dbReference type="PANTHER" id="PTHR11319">
    <property type="entry name" value="G PROTEIN-COUPLED RECEPTOR-RELATED"/>
    <property type="match status" value="1"/>
</dbReference>
<dbReference type="SUPFAM" id="SSF51126">
    <property type="entry name" value="Pectin lyase-like"/>
    <property type="match status" value="3"/>
</dbReference>
<reference evidence="3" key="1">
    <citation type="journal article" date="2019" name="Int. J. Syst. Evol. Microbiol.">
        <title>The Global Catalogue of Microorganisms (GCM) 10K type strain sequencing project: providing services to taxonomists for standard genome sequencing and annotation.</title>
        <authorList>
            <consortium name="The Broad Institute Genomics Platform"/>
            <consortium name="The Broad Institute Genome Sequencing Center for Infectious Disease"/>
            <person name="Wu L."/>
            <person name="Ma J."/>
        </authorList>
    </citation>
    <scope>NUCLEOTIDE SEQUENCE [LARGE SCALE GENOMIC DNA]</scope>
    <source>
        <strain evidence="3">JCM 14370</strain>
    </source>
</reference>